<sequence length="156" mass="16430">MRHDIGAEVPGEAGFRALDRLACLHLLRGRVVGRVVFTDGALPAAQPVNYVLDGEEVLFRTASTGKVAAATRGAVVAFQVDDIDPVARTGWSVLGVGEAYEVVDPQRLAELSGLGLDTWVPLASDHVVCIPLQVLTGRELLRVPAAPAPPMSEAQG</sequence>
<comment type="caution">
    <text evidence="1">The sequence shown here is derived from an EMBL/GenBank/DDBJ whole genome shotgun (WGS) entry which is preliminary data.</text>
</comment>
<dbReference type="InterPro" id="IPR024747">
    <property type="entry name" value="Pyridox_Oxase-rel"/>
</dbReference>
<evidence type="ECO:0000313" key="1">
    <source>
        <dbReference type="EMBL" id="MBW0131731.1"/>
    </source>
</evidence>
<protein>
    <submittedName>
        <fullName evidence="1">Pyridoxamine 5'-phosphate oxidase family protein</fullName>
    </submittedName>
</protein>
<dbReference type="EMBL" id="JADQDF010000001">
    <property type="protein sequence ID" value="MBW0131731.1"/>
    <property type="molecule type" value="Genomic_DNA"/>
</dbReference>
<dbReference type="Proteomes" id="UP000694300">
    <property type="component" value="Unassembled WGS sequence"/>
</dbReference>
<accession>A0ABS6UHK9</accession>
<evidence type="ECO:0000313" key="2">
    <source>
        <dbReference type="Proteomes" id="UP000694300"/>
    </source>
</evidence>
<dbReference type="Pfam" id="PF12900">
    <property type="entry name" value="Pyridox_ox_2"/>
    <property type="match status" value="1"/>
</dbReference>
<reference evidence="1 2" key="1">
    <citation type="submission" date="2020-11" db="EMBL/GenBank/DDBJ databases">
        <title>Pseudonocardia abyssalis sp. nov. and Pseudonocardia oceani sp. nov., description and phylogenomic analysis of two novel actinomycetes isolated from the deep Southern Ocean.</title>
        <authorList>
            <person name="Parra J."/>
        </authorList>
    </citation>
    <scope>NUCLEOTIDE SEQUENCE [LARGE SCALE GENOMIC DNA]</scope>
    <source>
        <strain evidence="2">KRD185</strain>
    </source>
</reference>
<proteinExistence type="predicted"/>
<organism evidence="1 2">
    <name type="scientific">Pseudonocardia oceani</name>
    <dbReference type="NCBI Taxonomy" id="2792013"/>
    <lineage>
        <taxon>Bacteria</taxon>
        <taxon>Bacillati</taxon>
        <taxon>Actinomycetota</taxon>
        <taxon>Actinomycetes</taxon>
        <taxon>Pseudonocardiales</taxon>
        <taxon>Pseudonocardiaceae</taxon>
        <taxon>Pseudonocardia</taxon>
    </lineage>
</organism>
<dbReference type="RefSeq" id="WP_218594585.1">
    <property type="nucleotide sequence ID" value="NZ_JADQDF010000001.1"/>
</dbReference>
<keyword evidence="2" id="KW-1185">Reference proteome</keyword>
<name>A0ABS6UHK9_9PSEU</name>
<gene>
    <name evidence="1" type="ORF">I4I82_29250</name>
</gene>